<organism evidence="3 4">
    <name type="scientific">Christiangramia lutea</name>
    <dbReference type="NCBI Taxonomy" id="1607951"/>
    <lineage>
        <taxon>Bacteria</taxon>
        <taxon>Pseudomonadati</taxon>
        <taxon>Bacteroidota</taxon>
        <taxon>Flavobacteriia</taxon>
        <taxon>Flavobacteriales</taxon>
        <taxon>Flavobacteriaceae</taxon>
        <taxon>Christiangramia</taxon>
    </lineage>
</organism>
<evidence type="ECO:0000259" key="2">
    <source>
        <dbReference type="Pfam" id="PF03724"/>
    </source>
</evidence>
<dbReference type="Pfam" id="PF03724">
    <property type="entry name" value="META"/>
    <property type="match status" value="1"/>
</dbReference>
<dbReference type="Gene3D" id="2.40.128.270">
    <property type="match status" value="1"/>
</dbReference>
<feature type="domain" description="DUF306" evidence="2">
    <location>
        <begin position="40"/>
        <end position="152"/>
    </location>
</feature>
<dbReference type="PANTHER" id="PTHR35535:SF1">
    <property type="entry name" value="HEAT SHOCK PROTEIN HSLJ"/>
    <property type="match status" value="1"/>
</dbReference>
<reference evidence="3" key="1">
    <citation type="submission" date="2022-03" db="EMBL/GenBank/DDBJ databases">
        <title>Gramella crocea sp. nov., isolated from activated sludge of a seafood processing plant.</title>
        <authorList>
            <person name="Zhang X."/>
        </authorList>
    </citation>
    <scope>NUCLEOTIDE SEQUENCE</scope>
    <source>
        <strain evidence="3">YJ019</strain>
    </source>
</reference>
<feature type="signal peptide" evidence="1">
    <location>
        <begin position="1"/>
        <end position="21"/>
    </location>
</feature>
<dbReference type="RefSeq" id="WP_240714025.1">
    <property type="nucleotide sequence ID" value="NZ_JAKVTV010000003.1"/>
</dbReference>
<dbReference type="InterPro" id="IPR005184">
    <property type="entry name" value="DUF306_Meta_HslJ"/>
</dbReference>
<keyword evidence="1" id="KW-0732">Signal</keyword>
<dbReference type="InterPro" id="IPR053147">
    <property type="entry name" value="Hsp_HslJ-like"/>
</dbReference>
<feature type="chain" id="PRO_5040991478" evidence="1">
    <location>
        <begin position="22"/>
        <end position="155"/>
    </location>
</feature>
<dbReference type="EMBL" id="JAKVTV010000003">
    <property type="protein sequence ID" value="MCH4823858.1"/>
    <property type="molecule type" value="Genomic_DNA"/>
</dbReference>
<evidence type="ECO:0000313" key="4">
    <source>
        <dbReference type="Proteomes" id="UP001139226"/>
    </source>
</evidence>
<accession>A0A9X2AC86</accession>
<comment type="caution">
    <text evidence="3">The sequence shown here is derived from an EMBL/GenBank/DDBJ whole genome shotgun (WGS) entry which is preliminary data.</text>
</comment>
<protein>
    <submittedName>
        <fullName evidence="3">META domain-containing protein</fullName>
    </submittedName>
</protein>
<dbReference type="AlphaFoldDB" id="A0A9X2AC86"/>
<gene>
    <name evidence="3" type="ORF">ML462_11815</name>
</gene>
<proteinExistence type="predicted"/>
<dbReference type="InterPro" id="IPR038670">
    <property type="entry name" value="HslJ-like_sf"/>
</dbReference>
<name>A0A9X2AC86_9FLAO</name>
<evidence type="ECO:0000256" key="1">
    <source>
        <dbReference type="SAM" id="SignalP"/>
    </source>
</evidence>
<sequence length="155" mass="17450">MKRRIFMIALVIIAIINVACNDQKKTSEENSEVTKKEQKANLIDGKWEMDYMIPQEKSLDSLYPESKPSLTINSEKSQISGMTGCNNFSGGLTIDGKQFKIAENLALTRKMCPDMTGEDTFLKNLEKADAYSVSNRGNTLNLIMGDIAIMRFQRK</sequence>
<dbReference type="PANTHER" id="PTHR35535">
    <property type="entry name" value="HEAT SHOCK PROTEIN HSLJ"/>
    <property type="match status" value="1"/>
</dbReference>
<dbReference type="Proteomes" id="UP001139226">
    <property type="component" value="Unassembled WGS sequence"/>
</dbReference>
<keyword evidence="4" id="KW-1185">Reference proteome</keyword>
<evidence type="ECO:0000313" key="3">
    <source>
        <dbReference type="EMBL" id="MCH4823858.1"/>
    </source>
</evidence>